<feature type="compositionally biased region" description="Basic and acidic residues" evidence="1">
    <location>
        <begin position="36"/>
        <end position="45"/>
    </location>
</feature>
<feature type="compositionally biased region" description="Basic residues" evidence="1">
    <location>
        <begin position="137"/>
        <end position="148"/>
    </location>
</feature>
<evidence type="ECO:0000313" key="3">
    <source>
        <dbReference type="Proteomes" id="UP000287651"/>
    </source>
</evidence>
<dbReference type="EMBL" id="AMZH03004212">
    <property type="protein sequence ID" value="RRT69833.1"/>
    <property type="molecule type" value="Genomic_DNA"/>
</dbReference>
<evidence type="ECO:0000256" key="1">
    <source>
        <dbReference type="SAM" id="MobiDB-lite"/>
    </source>
</evidence>
<dbReference type="AlphaFoldDB" id="A0A427A0V4"/>
<sequence>MGVRRQNEEGDREFAEVRRKLAESDWELTGNVPKGSPKDDRDSSKVRQRWSPGLKLTTPTRFWVGVGRPEWADPGTLASDPAPAGGRHGGKDRRRQDLRHRRARHLRLHHPGGVAANAADGPGETRQRVGRQDQRERRLRGPWRRTRRGAGVPLTVMETTSSPRRRTRQGCAGRPAPRRPQASYCCCPPPASLRNSSQSPFLWR</sequence>
<dbReference type="Proteomes" id="UP000287651">
    <property type="component" value="Unassembled WGS sequence"/>
</dbReference>
<proteinExistence type="predicted"/>
<feature type="compositionally biased region" description="Basic residues" evidence="1">
    <location>
        <begin position="88"/>
        <end position="110"/>
    </location>
</feature>
<accession>A0A427A0V4</accession>
<feature type="region of interest" description="Disordered" evidence="1">
    <location>
        <begin position="22"/>
        <end position="204"/>
    </location>
</feature>
<feature type="compositionally biased region" description="Basic and acidic residues" evidence="1">
    <location>
        <begin position="123"/>
        <end position="136"/>
    </location>
</feature>
<evidence type="ECO:0000313" key="2">
    <source>
        <dbReference type="EMBL" id="RRT69833.1"/>
    </source>
</evidence>
<comment type="caution">
    <text evidence="2">The sequence shown here is derived from an EMBL/GenBank/DDBJ whole genome shotgun (WGS) entry which is preliminary data.</text>
</comment>
<feature type="compositionally biased region" description="Polar residues" evidence="1">
    <location>
        <begin position="193"/>
        <end position="204"/>
    </location>
</feature>
<name>A0A427A0V4_ENSVE</name>
<protein>
    <submittedName>
        <fullName evidence="2">Uncharacterized protein</fullName>
    </submittedName>
</protein>
<reference evidence="2 3" key="1">
    <citation type="journal article" date="2014" name="Agronomy (Basel)">
        <title>A Draft Genome Sequence for Ensete ventricosum, the Drought-Tolerant Tree Against Hunger.</title>
        <authorList>
            <person name="Harrison J."/>
            <person name="Moore K.A."/>
            <person name="Paszkiewicz K."/>
            <person name="Jones T."/>
            <person name="Grant M."/>
            <person name="Ambacheew D."/>
            <person name="Muzemil S."/>
            <person name="Studholme D.J."/>
        </authorList>
    </citation>
    <scope>NUCLEOTIDE SEQUENCE [LARGE SCALE GENOMIC DNA]</scope>
</reference>
<organism evidence="2 3">
    <name type="scientific">Ensete ventricosum</name>
    <name type="common">Abyssinian banana</name>
    <name type="synonym">Musa ensete</name>
    <dbReference type="NCBI Taxonomy" id="4639"/>
    <lineage>
        <taxon>Eukaryota</taxon>
        <taxon>Viridiplantae</taxon>
        <taxon>Streptophyta</taxon>
        <taxon>Embryophyta</taxon>
        <taxon>Tracheophyta</taxon>
        <taxon>Spermatophyta</taxon>
        <taxon>Magnoliopsida</taxon>
        <taxon>Liliopsida</taxon>
        <taxon>Zingiberales</taxon>
        <taxon>Musaceae</taxon>
        <taxon>Ensete</taxon>
    </lineage>
</organism>
<gene>
    <name evidence="2" type="ORF">B296_00016817</name>
</gene>